<gene>
    <name evidence="2" type="ORF">N5B56_12085</name>
</gene>
<organism evidence="2 3">
    <name type="scientific">Eubacterium album</name>
    <dbReference type="NCBI Taxonomy" id="2978477"/>
    <lineage>
        <taxon>Bacteria</taxon>
        <taxon>Bacillati</taxon>
        <taxon>Bacillota</taxon>
        <taxon>Clostridia</taxon>
        <taxon>Eubacteriales</taxon>
        <taxon>Eubacteriaceae</taxon>
        <taxon>Eubacterium</taxon>
    </lineage>
</organism>
<dbReference type="EMBL" id="JAODBU010000013">
    <property type="protein sequence ID" value="MCT7399812.1"/>
    <property type="molecule type" value="Genomic_DNA"/>
</dbReference>
<accession>A0ABT2M573</accession>
<evidence type="ECO:0000313" key="2">
    <source>
        <dbReference type="EMBL" id="MCT7399812.1"/>
    </source>
</evidence>
<evidence type="ECO:0000256" key="1">
    <source>
        <dbReference type="SAM" id="Phobius"/>
    </source>
</evidence>
<keyword evidence="1" id="KW-0472">Membrane</keyword>
<sequence>MKKLCDLLRKYVTVGNVCGLVNVLINCFAYACTFMLIYVYLYKDEYTWRNKYIFANKEDVVTTGLMVFALFLEIYFACFVLRTFLIPIIKEIVELIKKKRSLEE</sequence>
<keyword evidence="3" id="KW-1185">Reference proteome</keyword>
<feature type="transmembrane region" description="Helical" evidence="1">
    <location>
        <begin position="12"/>
        <end position="41"/>
    </location>
</feature>
<keyword evidence="1" id="KW-0812">Transmembrane</keyword>
<proteinExistence type="predicted"/>
<evidence type="ECO:0000313" key="3">
    <source>
        <dbReference type="Proteomes" id="UP001431199"/>
    </source>
</evidence>
<feature type="transmembrane region" description="Helical" evidence="1">
    <location>
        <begin position="61"/>
        <end position="89"/>
    </location>
</feature>
<comment type="caution">
    <text evidence="2">The sequence shown here is derived from an EMBL/GenBank/DDBJ whole genome shotgun (WGS) entry which is preliminary data.</text>
</comment>
<dbReference type="RefSeq" id="WP_260979073.1">
    <property type="nucleotide sequence ID" value="NZ_JAODBU010000013.1"/>
</dbReference>
<dbReference type="PROSITE" id="PS51257">
    <property type="entry name" value="PROKAR_LIPOPROTEIN"/>
    <property type="match status" value="1"/>
</dbReference>
<dbReference type="Proteomes" id="UP001431199">
    <property type="component" value="Unassembled WGS sequence"/>
</dbReference>
<keyword evidence="1" id="KW-1133">Transmembrane helix</keyword>
<protein>
    <submittedName>
        <fullName evidence="2">Uncharacterized protein</fullName>
    </submittedName>
</protein>
<name>A0ABT2M573_9FIRM</name>
<reference evidence="2" key="1">
    <citation type="submission" date="2022-09" db="EMBL/GenBank/DDBJ databases">
        <title>Eubacterium sp. LFL-14 isolated from human feces.</title>
        <authorList>
            <person name="Liu F."/>
        </authorList>
    </citation>
    <scope>NUCLEOTIDE SEQUENCE</scope>
    <source>
        <strain evidence="2">LFL-14</strain>
    </source>
</reference>